<gene>
    <name evidence="1" type="ORF">EPI10_013436</name>
</gene>
<dbReference type="InterPro" id="IPR025322">
    <property type="entry name" value="PADRE_dom"/>
</dbReference>
<reference evidence="2" key="1">
    <citation type="journal article" date="2019" name="Plant Biotechnol. J.">
        <title>Genome sequencing of the Australian wild diploid species Gossypium australe highlights disease resistance and delayed gland morphogenesis.</title>
        <authorList>
            <person name="Cai Y."/>
            <person name="Cai X."/>
            <person name="Wang Q."/>
            <person name="Wang P."/>
            <person name="Zhang Y."/>
            <person name="Cai C."/>
            <person name="Xu Y."/>
            <person name="Wang K."/>
            <person name="Zhou Z."/>
            <person name="Wang C."/>
            <person name="Geng S."/>
            <person name="Li B."/>
            <person name="Dong Q."/>
            <person name="Hou Y."/>
            <person name="Wang H."/>
            <person name="Ai P."/>
            <person name="Liu Z."/>
            <person name="Yi F."/>
            <person name="Sun M."/>
            <person name="An G."/>
            <person name="Cheng J."/>
            <person name="Zhang Y."/>
            <person name="Shi Q."/>
            <person name="Xie Y."/>
            <person name="Shi X."/>
            <person name="Chang Y."/>
            <person name="Huang F."/>
            <person name="Chen Y."/>
            <person name="Hong S."/>
            <person name="Mi L."/>
            <person name="Sun Q."/>
            <person name="Zhang L."/>
            <person name="Zhou B."/>
            <person name="Peng R."/>
            <person name="Zhang X."/>
            <person name="Liu F."/>
        </authorList>
    </citation>
    <scope>NUCLEOTIDE SEQUENCE [LARGE SCALE GENOMIC DNA]</scope>
    <source>
        <strain evidence="2">cv. PA1801</strain>
    </source>
</reference>
<dbReference type="EMBL" id="SMMG02000010">
    <property type="protein sequence ID" value="KAA3458881.1"/>
    <property type="molecule type" value="Genomic_DNA"/>
</dbReference>
<keyword evidence="1" id="KW-0396">Initiation factor</keyword>
<comment type="caution">
    <text evidence="1">The sequence shown here is derived from an EMBL/GenBank/DDBJ whole genome shotgun (WGS) entry which is preliminary data.</text>
</comment>
<protein>
    <submittedName>
        <fullName evidence="1">Translation initiation factor IF-2</fullName>
    </submittedName>
</protein>
<dbReference type="PANTHER" id="PTHR33052">
    <property type="entry name" value="DUF4228 DOMAIN PROTEIN-RELATED"/>
    <property type="match status" value="1"/>
</dbReference>
<dbReference type="AlphaFoldDB" id="A0A5B6ULG0"/>
<dbReference type="Proteomes" id="UP000325315">
    <property type="component" value="Unassembled WGS sequence"/>
</dbReference>
<dbReference type="Pfam" id="PF14009">
    <property type="entry name" value="PADRE"/>
    <property type="match status" value="1"/>
</dbReference>
<sequence length="165" mass="18187">MGNCTSSCFIQVSGMAKVIDAQGKLRKVKLPVKAAELMLDEPGHVISPVEELKRTRRVVPMRAEDELLAAKAYVLVPIQRVNRKVTDVDVAIIEAACSGKKRAKSGAKVLPELREEERQVDPVLAVPGCRQGNYRPWTPVLEPISEPLNFGYESNTILISSNKSH</sequence>
<evidence type="ECO:0000313" key="2">
    <source>
        <dbReference type="Proteomes" id="UP000325315"/>
    </source>
</evidence>
<dbReference type="OrthoDB" id="777898at2759"/>
<organism evidence="1 2">
    <name type="scientific">Gossypium australe</name>
    <dbReference type="NCBI Taxonomy" id="47621"/>
    <lineage>
        <taxon>Eukaryota</taxon>
        <taxon>Viridiplantae</taxon>
        <taxon>Streptophyta</taxon>
        <taxon>Embryophyta</taxon>
        <taxon>Tracheophyta</taxon>
        <taxon>Spermatophyta</taxon>
        <taxon>Magnoliopsida</taxon>
        <taxon>eudicotyledons</taxon>
        <taxon>Gunneridae</taxon>
        <taxon>Pentapetalae</taxon>
        <taxon>rosids</taxon>
        <taxon>malvids</taxon>
        <taxon>Malvales</taxon>
        <taxon>Malvaceae</taxon>
        <taxon>Malvoideae</taxon>
        <taxon>Gossypium</taxon>
    </lineage>
</organism>
<name>A0A5B6ULG0_9ROSI</name>
<keyword evidence="1" id="KW-0648">Protein biosynthesis</keyword>
<keyword evidence="2" id="KW-1185">Reference proteome</keyword>
<accession>A0A5B6ULG0</accession>
<dbReference type="GO" id="GO:0003743">
    <property type="term" value="F:translation initiation factor activity"/>
    <property type="evidence" value="ECO:0007669"/>
    <property type="project" value="UniProtKB-KW"/>
</dbReference>
<proteinExistence type="predicted"/>
<evidence type="ECO:0000313" key="1">
    <source>
        <dbReference type="EMBL" id="KAA3458881.1"/>
    </source>
</evidence>